<proteinExistence type="predicted"/>
<feature type="signal peptide" evidence="1">
    <location>
        <begin position="1"/>
        <end position="19"/>
    </location>
</feature>
<keyword evidence="1" id="KW-0732">Signal</keyword>
<dbReference type="Pfam" id="PF11751">
    <property type="entry name" value="PorP_SprF"/>
    <property type="match status" value="1"/>
</dbReference>
<sequence length="326" mass="36331">MVVLVALISIFFNGTRAMAQDPQFSQFYSTPMLLAPSFAGGVRDSRFSLNFRDQWAAIPGKFVTLSAAYDRNFPLFNSGVGFYFMRDVAGSSRLSLTNLGLAYSYLIKISPEWNLRPGVGFYFTQRSIDYSKLIFGDQLTSSPNPGSSVNPFPGKDGVQDVDASSSLIVFNSVFWSGATVDHLLEPNRSFTGNTARAPLRLSVYGGMRLVLAGIQFRPADESVSFAFHYKQQADFKQLDMGLYWYRKPLIAGVWYRGIPFFKKMPGSDAMVFMVGYRMNGFQVGYSYDATISKLGYQTGGSHEISLVYEFAITAKKKWAAVPCPEF</sequence>
<name>A0A1G6M9G6_9BACT</name>
<evidence type="ECO:0000256" key="1">
    <source>
        <dbReference type="SAM" id="SignalP"/>
    </source>
</evidence>
<dbReference type="NCBIfam" id="TIGR03519">
    <property type="entry name" value="T9SS_PorP_fam"/>
    <property type="match status" value="1"/>
</dbReference>
<feature type="chain" id="PRO_5011614463" evidence="1">
    <location>
        <begin position="20"/>
        <end position="326"/>
    </location>
</feature>
<dbReference type="STRING" id="1640674.SAMN05216323_10353"/>
<accession>A0A1G6M9G6</accession>
<gene>
    <name evidence="2" type="ORF">SAMN05216323_10353</name>
</gene>
<reference evidence="2 3" key="1">
    <citation type="submission" date="2016-09" db="EMBL/GenBank/DDBJ databases">
        <authorList>
            <person name="Capua I."/>
            <person name="De Benedictis P."/>
            <person name="Joannis T."/>
            <person name="Lombin L.H."/>
            <person name="Cattoli G."/>
        </authorList>
    </citation>
    <scope>NUCLEOTIDE SEQUENCE [LARGE SCALE GENOMIC DNA]</scope>
    <source>
        <strain evidence="2 3">A7P-90m</strain>
    </source>
</reference>
<dbReference type="InterPro" id="IPR019861">
    <property type="entry name" value="PorP/SprF_Bacteroidetes"/>
</dbReference>
<dbReference type="AlphaFoldDB" id="A0A1G6M9G6"/>
<dbReference type="EMBL" id="FMYP01000035">
    <property type="protein sequence ID" value="SDC51934.1"/>
    <property type="molecule type" value="Genomic_DNA"/>
</dbReference>
<organism evidence="2 3">
    <name type="scientific">Williamwhitmania taraxaci</name>
    <dbReference type="NCBI Taxonomy" id="1640674"/>
    <lineage>
        <taxon>Bacteria</taxon>
        <taxon>Pseudomonadati</taxon>
        <taxon>Bacteroidota</taxon>
        <taxon>Bacteroidia</taxon>
        <taxon>Bacteroidales</taxon>
        <taxon>Williamwhitmaniaceae</taxon>
        <taxon>Williamwhitmania</taxon>
    </lineage>
</organism>
<protein>
    <submittedName>
        <fullName evidence="2">Type IX secretion system membrane protein, PorP/SprF family</fullName>
    </submittedName>
</protein>
<evidence type="ECO:0000313" key="3">
    <source>
        <dbReference type="Proteomes" id="UP000199452"/>
    </source>
</evidence>
<keyword evidence="3" id="KW-1185">Reference proteome</keyword>
<evidence type="ECO:0000313" key="2">
    <source>
        <dbReference type="EMBL" id="SDC51934.1"/>
    </source>
</evidence>
<dbReference type="Proteomes" id="UP000199452">
    <property type="component" value="Unassembled WGS sequence"/>
</dbReference>
<dbReference type="RefSeq" id="WP_262507985.1">
    <property type="nucleotide sequence ID" value="NZ_FMYP01000035.1"/>
</dbReference>